<dbReference type="PANTHER" id="PTHR37809">
    <property type="entry name" value="RIBOSOMAL PROTEIN S12 METHYLTHIOTRANSFERASE ACCESSORY FACTOR YCAO"/>
    <property type="match status" value="1"/>
</dbReference>
<dbReference type="NCBIfam" id="TIGR00702">
    <property type="entry name" value="YcaO-type kinase domain"/>
    <property type="match status" value="1"/>
</dbReference>
<proteinExistence type="predicted"/>
<accession>A0A0B7GXV1</accession>
<dbReference type="AlphaFoldDB" id="A0A0B7GXV1"/>
<dbReference type="Proteomes" id="UP000042527">
    <property type="component" value="Unassembled WGS sequence"/>
</dbReference>
<reference evidence="3" key="1">
    <citation type="submission" date="2015-01" db="EMBL/GenBank/DDBJ databases">
        <authorList>
            <person name="Manzoor Shahid"/>
            <person name="Zubair Saima"/>
        </authorList>
    </citation>
    <scope>NUCLEOTIDE SEQUENCE [LARGE SCALE GENOMIC DNA]</scope>
    <source>
        <strain evidence="3">V1</strain>
    </source>
</reference>
<gene>
    <name evidence="2" type="ORF">TPHV1_330005</name>
</gene>
<evidence type="ECO:0000259" key="1">
    <source>
        <dbReference type="PROSITE" id="PS51664"/>
    </source>
</evidence>
<evidence type="ECO:0000313" key="2">
    <source>
        <dbReference type="EMBL" id="CEM62422.1"/>
    </source>
</evidence>
<dbReference type="Pfam" id="PF02624">
    <property type="entry name" value="YcaO"/>
    <property type="match status" value="1"/>
</dbReference>
<keyword evidence="3" id="KW-1185">Reference proteome</keyword>
<dbReference type="Gene3D" id="3.30.1330.230">
    <property type="match status" value="1"/>
</dbReference>
<protein>
    <submittedName>
        <fullName evidence="2">Putative YcaO-like protein</fullName>
    </submittedName>
</protein>
<name>A0A0B7GXV1_TREPH</name>
<sequence length="745" mass="85769">MNLKINDTISVSKINNNQIAIYQDNCFKTLECDYEILNEILHLVKEFGNREEIYKEFGKYYSIEEIDQFINVLINEGILLNSKELNSTHDYDKSHILLISDTEIDKEIKDFFVSKIDVDVINDVYEVEKAIKSSDFDCVFLIKSNIKYQDVIWLNKLLTNANIPFVILRNDGVNLISGPFIFPMKSACYECIIQHHIDRLNENSENKISIENIKNLYVSKNLDFYSNKTLFNLCLDKIESDILNLRKNKVNFYYFQKEEIWDLKSKELKTCVYYPTTNCSACNGMTRELIEIDKSKNVVVPRSIKLFNDSSKEIKYFKGGLRSVSPEETQNTIEKALNKINININLTRVNNKLKNILPVYRANVDVTHKNNTPYFIQYQRSFGKGITEQQALFSCTFELMERLSSHYYGDIPLLRAKPSDIKNHIIDISSTTNQIKQIYDRYEDYDENMEVDWVWGQSLISNQPKLIPASRVFLTGVKFKGDFVPVGSSGLSSGVTIEDAILQGLFEVIEHDAWCIGQSNIIKLPIIDYSTVKKETTKDLISKIQNEGFRIISRDYTNDIDIPTIRTWIIDENNYIEYATNGFGSSIDPEIALERSITEAVQGKLPPIQSRITEYGRKNLTGLINSRDSIFNLGYFKFKDMDLNSEKMKSMDEFKQSKFETLEETLNFVVSKVNKATNGDVLFVDLTNQNLGGIPSVKVVVTGDIQIVSEPLLCPSNRMLKFKKIMGYSDEGVKYTDLFLGDYPH</sequence>
<organism evidence="2 3">
    <name type="scientific">Treponema phagedenis</name>
    <dbReference type="NCBI Taxonomy" id="162"/>
    <lineage>
        <taxon>Bacteria</taxon>
        <taxon>Pseudomonadati</taxon>
        <taxon>Spirochaetota</taxon>
        <taxon>Spirochaetia</taxon>
        <taxon>Spirochaetales</taxon>
        <taxon>Treponemataceae</taxon>
        <taxon>Treponema</taxon>
    </lineage>
</organism>
<dbReference type="PANTHER" id="PTHR37809:SF1">
    <property type="entry name" value="RIBOSOMAL PROTEIN S12 METHYLTHIOTRANSFERASE ACCESSORY FACTOR YCAO"/>
    <property type="match status" value="1"/>
</dbReference>
<dbReference type="Gene3D" id="3.40.50.720">
    <property type="entry name" value="NAD(P)-binding Rossmann-like Domain"/>
    <property type="match status" value="1"/>
</dbReference>
<evidence type="ECO:0000313" key="3">
    <source>
        <dbReference type="Proteomes" id="UP000042527"/>
    </source>
</evidence>
<dbReference type="RefSeq" id="WP_044634806.1">
    <property type="nucleotide sequence ID" value="NZ_CDNC01000027.1"/>
</dbReference>
<dbReference type="PROSITE" id="PS51664">
    <property type="entry name" value="YCAO"/>
    <property type="match status" value="1"/>
</dbReference>
<feature type="domain" description="YcaO" evidence="1">
    <location>
        <begin position="383"/>
        <end position="745"/>
    </location>
</feature>
<dbReference type="OrthoDB" id="2379922at2"/>
<dbReference type="EMBL" id="CDNC01000027">
    <property type="protein sequence ID" value="CEM62422.1"/>
    <property type="molecule type" value="Genomic_DNA"/>
</dbReference>
<dbReference type="Gene3D" id="3.30.40.250">
    <property type="match status" value="1"/>
</dbReference>
<dbReference type="Gene3D" id="3.30.160.660">
    <property type="match status" value="1"/>
</dbReference>
<dbReference type="InterPro" id="IPR003776">
    <property type="entry name" value="YcaO-like_dom"/>
</dbReference>